<accession>A0A166XBG8</accession>
<dbReference type="Proteomes" id="UP000076532">
    <property type="component" value="Unassembled WGS sequence"/>
</dbReference>
<feature type="region of interest" description="Disordered" evidence="2">
    <location>
        <begin position="123"/>
        <end position="142"/>
    </location>
</feature>
<keyword evidence="5" id="KW-1185">Reference proteome</keyword>
<dbReference type="GO" id="GO:0000981">
    <property type="term" value="F:DNA-binding transcription factor activity, RNA polymerase II-specific"/>
    <property type="evidence" value="ECO:0007669"/>
    <property type="project" value="InterPro"/>
</dbReference>
<evidence type="ECO:0000256" key="1">
    <source>
        <dbReference type="ARBA" id="ARBA00023242"/>
    </source>
</evidence>
<dbReference type="Gene3D" id="4.10.240.10">
    <property type="entry name" value="Zn(2)-C6 fungal-type DNA-binding domain"/>
    <property type="match status" value="1"/>
</dbReference>
<sequence length="777" mass="86758">MPERICSSCKQSGKKCTYVEISRPRGPSKAYVNGLEDKVERLEAFLKTICPDVDFNSQLGPAVIRDSWKSDFANSSSSGSRKASPSSTYPVGSSSQHTGLSPNPANIMDLSSAISFHHRKHSGVTDSSFGSLSDDEVEEPDGGRPLTLVQEIGLPCIHPVTLAPTHASMDLAFQFTGRSSNYHLANQVRRAKEDYIVEARHGSAERSDEDDAEMQDRDAPIRRDEFWSRPPWELCWEGARDASSDLLPDLIAALPPSDLASDLIDLFFVNVNVQHPLLHRPIFQRNWDAGLQCQDSWFACLCLSVFAVASRWSDDSRVLPEDEEGLGEDTRRRKAGHKFFEATLLIYQERRSTPACLPELQSHVVLALFLRGTSEIPLAWTRVGIALRKCQDLGIHRKRSYRTGIPTVEEEQWKRAFWVLVALDRLGSAALGRPCCVDETDFDLDLPLEVDDDFWENSDPSANFRQPPGRPSLVTAFNYFLNLTQVMSFALRTIYAVNRSKHGPGGHPWQEELVMQMNNAMTEWVDSVPEHLRWTPRMQDVVFSTQAATLYTTYYLVQILIYKPFIQRPSVAGKATRSRITALSNFPFPAASICVKAAESCARILDSQMQRGLGFVPNCIAVAHICGAILIAEIWDLKCREKAAQFEDVKPPSTIIDTLTTDLSVFLKALRAVESSWEIAHIFLKQLNECLPTEITDPGLSQSLQDFDTLFASTPHPFITVHAPGHEQSVLSPSGSAPNIGQPFLTQLDTYMQTPHGIPHSTSGALDLNQWFWPTSE</sequence>
<gene>
    <name evidence="4" type="ORF">FIBSPDRAFT_942715</name>
</gene>
<dbReference type="CDD" id="cd12148">
    <property type="entry name" value="fungal_TF_MHR"/>
    <property type="match status" value="1"/>
</dbReference>
<dbReference type="OrthoDB" id="4456959at2759"/>
<dbReference type="InterPro" id="IPR050987">
    <property type="entry name" value="AtrR-like"/>
</dbReference>
<dbReference type="InterPro" id="IPR036864">
    <property type="entry name" value="Zn2-C6_fun-type_DNA-bd_sf"/>
</dbReference>
<feature type="compositionally biased region" description="Low complexity" evidence="2">
    <location>
        <begin position="75"/>
        <end position="95"/>
    </location>
</feature>
<feature type="region of interest" description="Disordered" evidence="2">
    <location>
        <begin position="72"/>
        <end position="104"/>
    </location>
</feature>
<dbReference type="Pfam" id="PF04082">
    <property type="entry name" value="Fungal_trans"/>
    <property type="match status" value="1"/>
</dbReference>
<dbReference type="GO" id="GO:0003677">
    <property type="term" value="F:DNA binding"/>
    <property type="evidence" value="ECO:0007669"/>
    <property type="project" value="InterPro"/>
</dbReference>
<protein>
    <recommendedName>
        <fullName evidence="3">Xylanolytic transcriptional activator regulatory domain-containing protein</fullName>
    </recommendedName>
</protein>
<proteinExistence type="predicted"/>
<dbReference type="InterPro" id="IPR007219">
    <property type="entry name" value="XnlR_reg_dom"/>
</dbReference>
<reference evidence="4 5" key="1">
    <citation type="journal article" date="2016" name="Mol. Biol. Evol.">
        <title>Comparative Genomics of Early-Diverging Mushroom-Forming Fungi Provides Insights into the Origins of Lignocellulose Decay Capabilities.</title>
        <authorList>
            <person name="Nagy L.G."/>
            <person name="Riley R."/>
            <person name="Tritt A."/>
            <person name="Adam C."/>
            <person name="Daum C."/>
            <person name="Floudas D."/>
            <person name="Sun H."/>
            <person name="Yadav J.S."/>
            <person name="Pangilinan J."/>
            <person name="Larsson K.H."/>
            <person name="Matsuura K."/>
            <person name="Barry K."/>
            <person name="Labutti K."/>
            <person name="Kuo R."/>
            <person name="Ohm R.A."/>
            <person name="Bhattacharya S.S."/>
            <person name="Shirouzu T."/>
            <person name="Yoshinaga Y."/>
            <person name="Martin F.M."/>
            <person name="Grigoriev I.V."/>
            <person name="Hibbett D.S."/>
        </authorList>
    </citation>
    <scope>NUCLEOTIDE SEQUENCE [LARGE SCALE GENOMIC DNA]</scope>
    <source>
        <strain evidence="4 5">CBS 109695</strain>
    </source>
</reference>
<keyword evidence="1" id="KW-0539">Nucleus</keyword>
<dbReference type="SMART" id="SM00906">
    <property type="entry name" value="Fungal_trans"/>
    <property type="match status" value="1"/>
</dbReference>
<evidence type="ECO:0000256" key="2">
    <source>
        <dbReference type="SAM" id="MobiDB-lite"/>
    </source>
</evidence>
<evidence type="ECO:0000313" key="4">
    <source>
        <dbReference type="EMBL" id="KZP34614.1"/>
    </source>
</evidence>
<evidence type="ECO:0000313" key="5">
    <source>
        <dbReference type="Proteomes" id="UP000076532"/>
    </source>
</evidence>
<dbReference type="GO" id="GO:0008270">
    <property type="term" value="F:zinc ion binding"/>
    <property type="evidence" value="ECO:0007669"/>
    <property type="project" value="InterPro"/>
</dbReference>
<organism evidence="4 5">
    <name type="scientific">Athelia psychrophila</name>
    <dbReference type="NCBI Taxonomy" id="1759441"/>
    <lineage>
        <taxon>Eukaryota</taxon>
        <taxon>Fungi</taxon>
        <taxon>Dikarya</taxon>
        <taxon>Basidiomycota</taxon>
        <taxon>Agaricomycotina</taxon>
        <taxon>Agaricomycetes</taxon>
        <taxon>Agaricomycetidae</taxon>
        <taxon>Atheliales</taxon>
        <taxon>Atheliaceae</taxon>
        <taxon>Athelia</taxon>
    </lineage>
</organism>
<dbReference type="PANTHER" id="PTHR46910:SF38">
    <property type="entry name" value="ZN(2)-C6 FUNGAL-TYPE DOMAIN-CONTAINING PROTEIN"/>
    <property type="match status" value="1"/>
</dbReference>
<dbReference type="GO" id="GO:0006351">
    <property type="term" value="P:DNA-templated transcription"/>
    <property type="evidence" value="ECO:0007669"/>
    <property type="project" value="InterPro"/>
</dbReference>
<evidence type="ECO:0000259" key="3">
    <source>
        <dbReference type="SMART" id="SM00906"/>
    </source>
</evidence>
<dbReference type="EMBL" id="KV417480">
    <property type="protein sequence ID" value="KZP34614.1"/>
    <property type="molecule type" value="Genomic_DNA"/>
</dbReference>
<dbReference type="AlphaFoldDB" id="A0A166XBG8"/>
<name>A0A166XBG8_9AGAM</name>
<feature type="domain" description="Xylanolytic transcriptional activator regulatory" evidence="3">
    <location>
        <begin position="379"/>
        <end position="453"/>
    </location>
</feature>
<dbReference type="PANTHER" id="PTHR46910">
    <property type="entry name" value="TRANSCRIPTION FACTOR PDR1"/>
    <property type="match status" value="1"/>
</dbReference>